<reference evidence="2" key="1">
    <citation type="journal article" date="2019" name="Int. J. Syst. Evol. Microbiol.">
        <title>The Global Catalogue of Microorganisms (GCM) 10K type strain sequencing project: providing services to taxonomists for standard genome sequencing and annotation.</title>
        <authorList>
            <consortium name="The Broad Institute Genomics Platform"/>
            <consortium name="The Broad Institute Genome Sequencing Center for Infectious Disease"/>
            <person name="Wu L."/>
            <person name="Ma J."/>
        </authorList>
    </citation>
    <scope>NUCLEOTIDE SEQUENCE [LARGE SCALE GENOMIC DNA]</scope>
    <source>
        <strain evidence="2">CGMCC 1.15111</strain>
    </source>
</reference>
<sequence length="229" mass="25919">MKTFTKWIHTLVLTMLLVACENRKDQVFTPTTFTVEEAYEFLLDAGFMTDAPKGQRGYNPKALHKESAEDLLGLITTLAPNKEPALVFYLEVAGATLPNEKERELFITQWTDKIPWFATDIVTAINFELNNPEQQIISEAIDHLISSLSTEQTIALLVRQSFIRENMGPDGNGNGEYTILEEGVEHWSANYMLQCADNIRKEQPGENLLVIAEALEQLADTKVRDEDNR</sequence>
<gene>
    <name evidence="1" type="ORF">GCM10011340_31880</name>
</gene>
<accession>A0ABQ3IB36</accession>
<protein>
    <submittedName>
        <fullName evidence="1">Uncharacterized protein</fullName>
    </submittedName>
</protein>
<proteinExistence type="predicted"/>
<comment type="caution">
    <text evidence="1">The sequence shown here is derived from an EMBL/GenBank/DDBJ whole genome shotgun (WGS) entry which is preliminary data.</text>
</comment>
<evidence type="ECO:0000313" key="2">
    <source>
        <dbReference type="Proteomes" id="UP000658258"/>
    </source>
</evidence>
<keyword evidence="2" id="KW-1185">Reference proteome</keyword>
<dbReference type="RefSeq" id="WP_189631283.1">
    <property type="nucleotide sequence ID" value="NZ_BNAG01000004.1"/>
</dbReference>
<dbReference type="Proteomes" id="UP000658258">
    <property type="component" value="Unassembled WGS sequence"/>
</dbReference>
<dbReference type="PROSITE" id="PS51257">
    <property type="entry name" value="PROKAR_LIPOPROTEIN"/>
    <property type="match status" value="1"/>
</dbReference>
<name>A0ABQ3IB36_9BACT</name>
<evidence type="ECO:0000313" key="1">
    <source>
        <dbReference type="EMBL" id="GHE73022.1"/>
    </source>
</evidence>
<organism evidence="1 2">
    <name type="scientific">Roseivirga thermotolerans</name>
    <dbReference type="NCBI Taxonomy" id="1758176"/>
    <lineage>
        <taxon>Bacteria</taxon>
        <taxon>Pseudomonadati</taxon>
        <taxon>Bacteroidota</taxon>
        <taxon>Cytophagia</taxon>
        <taxon>Cytophagales</taxon>
        <taxon>Roseivirgaceae</taxon>
        <taxon>Roseivirga</taxon>
    </lineage>
</organism>
<dbReference type="EMBL" id="BNAG01000004">
    <property type="protein sequence ID" value="GHE73022.1"/>
    <property type="molecule type" value="Genomic_DNA"/>
</dbReference>